<evidence type="ECO:0000313" key="1">
    <source>
        <dbReference type="EMBL" id="DAG06549.1"/>
    </source>
</evidence>
<accession>A0A8S5VIE5</accession>
<reference evidence="1" key="1">
    <citation type="journal article" date="2021" name="Proc. Natl. Acad. Sci. U.S.A.">
        <title>A Catalog of Tens of Thousands of Viruses from Human Metagenomes Reveals Hidden Associations with Chronic Diseases.</title>
        <authorList>
            <person name="Tisza M.J."/>
            <person name="Buck C.B."/>
        </authorList>
    </citation>
    <scope>NUCLEOTIDE SEQUENCE</scope>
    <source>
        <strain evidence="1">Ct9H612</strain>
    </source>
</reference>
<sequence>MVTFPDGRFAYNRESAIDILSDYGITEDDVIELAELVLESELMTLYHQVEDARKGDNWELIADDYYNAIVSAINLIDEQLEKPRLQNARQLLEEVKNQLENY</sequence>
<proteinExistence type="predicted"/>
<organism evidence="1">
    <name type="scientific">Podoviridae sp. ct9H612</name>
    <dbReference type="NCBI Taxonomy" id="2825226"/>
    <lineage>
        <taxon>Viruses</taxon>
        <taxon>Duplodnaviria</taxon>
        <taxon>Heunggongvirae</taxon>
        <taxon>Uroviricota</taxon>
        <taxon>Caudoviricetes</taxon>
    </lineage>
</organism>
<protein>
    <submittedName>
        <fullName evidence="1">Histone-lysine N-methyltransferase SUVR4</fullName>
    </submittedName>
</protein>
<name>A0A8S5VIE5_9CAUD</name>
<dbReference type="EMBL" id="BK016274">
    <property type="protein sequence ID" value="DAG06549.1"/>
    <property type="molecule type" value="Genomic_DNA"/>
</dbReference>